<dbReference type="AlphaFoldDB" id="A0A8W7PCI0"/>
<sequence length="175" mass="18982">MLRLNLLAWKSAVVVWVPPDTFSLLERGTAETWAPKLCGTPAADLARLEPLFEEGVLRRDWPGLDPVLSLRPPVGLGGWEPCWLPPLLLLPPCPCGPGSGSLPQYSRPFGPTVLPLLCLALLPLTCPECSIAARKQTHFSYSRLHGRSATDNRLAEGCRFRSLALPNSPLAGPTD</sequence>
<proteinExistence type="predicted"/>
<accession>A0A8W7PCI0</accession>
<organism evidence="1">
    <name type="scientific">Anopheles coluzzii</name>
    <name type="common">African malaria mosquito</name>
    <dbReference type="NCBI Taxonomy" id="1518534"/>
    <lineage>
        <taxon>Eukaryota</taxon>
        <taxon>Metazoa</taxon>
        <taxon>Ecdysozoa</taxon>
        <taxon>Arthropoda</taxon>
        <taxon>Hexapoda</taxon>
        <taxon>Insecta</taxon>
        <taxon>Pterygota</taxon>
        <taxon>Neoptera</taxon>
        <taxon>Endopterygota</taxon>
        <taxon>Diptera</taxon>
        <taxon>Nematocera</taxon>
        <taxon>Culicoidea</taxon>
        <taxon>Culicidae</taxon>
        <taxon>Anophelinae</taxon>
        <taxon>Anopheles</taxon>
    </lineage>
</organism>
<dbReference type="EnsemblMetazoa" id="ACOM029463-RA">
    <property type="protein sequence ID" value="ACOM029463-PA.1"/>
    <property type="gene ID" value="ACOM029463"/>
</dbReference>
<evidence type="ECO:0000313" key="1">
    <source>
        <dbReference type="EnsemblMetazoa" id="ACOM029463-PA.1"/>
    </source>
</evidence>
<reference evidence="1" key="1">
    <citation type="submission" date="2022-08" db="UniProtKB">
        <authorList>
            <consortium name="EnsemblMetazoa"/>
        </authorList>
    </citation>
    <scope>IDENTIFICATION</scope>
</reference>
<protein>
    <submittedName>
        <fullName evidence="1">Uncharacterized protein</fullName>
    </submittedName>
</protein>
<name>A0A8W7PCI0_ANOCL</name>
<dbReference type="Proteomes" id="UP000075882">
    <property type="component" value="Unassembled WGS sequence"/>
</dbReference>